<dbReference type="AlphaFoldDB" id="A0A4R2JAR2"/>
<dbReference type="GO" id="GO:0016779">
    <property type="term" value="F:nucleotidyltransferase activity"/>
    <property type="evidence" value="ECO:0007669"/>
    <property type="project" value="InterPro"/>
</dbReference>
<protein>
    <submittedName>
        <fullName evidence="2">Nucleotidyltransferase-like protein</fullName>
    </submittedName>
</protein>
<dbReference type="SUPFAM" id="SSF81301">
    <property type="entry name" value="Nucleotidyltransferase"/>
    <property type="match status" value="1"/>
</dbReference>
<dbReference type="InterPro" id="IPR043519">
    <property type="entry name" value="NT_sf"/>
</dbReference>
<feature type="domain" description="Polymerase nucleotidyl transferase" evidence="1">
    <location>
        <begin position="15"/>
        <end position="56"/>
    </location>
</feature>
<reference evidence="2 3" key="1">
    <citation type="submission" date="2019-03" db="EMBL/GenBank/DDBJ databases">
        <title>Genomic Encyclopedia of Type Strains, Phase IV (KMG-IV): sequencing the most valuable type-strain genomes for metagenomic binning, comparative biology and taxonomic classification.</title>
        <authorList>
            <person name="Goeker M."/>
        </authorList>
    </citation>
    <scope>NUCLEOTIDE SEQUENCE [LARGE SCALE GENOMIC DNA]</scope>
    <source>
        <strain evidence="2 3">DSM 45934</strain>
    </source>
</reference>
<dbReference type="RefSeq" id="WP_132122733.1">
    <property type="nucleotide sequence ID" value="NZ_SLWS01000008.1"/>
</dbReference>
<comment type="caution">
    <text evidence="2">The sequence shown here is derived from an EMBL/GenBank/DDBJ whole genome shotgun (WGS) entry which is preliminary data.</text>
</comment>
<name>A0A4R2JAR2_9PSEU</name>
<gene>
    <name evidence="2" type="ORF">EV192_108240</name>
</gene>
<dbReference type="Proteomes" id="UP000295680">
    <property type="component" value="Unassembled WGS sequence"/>
</dbReference>
<accession>A0A4R2JAR2</accession>
<evidence type="ECO:0000313" key="3">
    <source>
        <dbReference type="Proteomes" id="UP000295680"/>
    </source>
</evidence>
<keyword evidence="2" id="KW-0808">Transferase</keyword>
<keyword evidence="3" id="KW-1185">Reference proteome</keyword>
<sequence length="289" mass="32087">MLDRIVSRYLAVADRLLPGRVTGFYLVGSAALGAWRVDRSDVDFVVVVDGQVDVRRLRLLHGWGNVSTAARSLAHGRFDIPGTMNGVFVASEDMRRPVTEIRPLASHSGRSFKVGSGFDVNPVMWKVLLEKGMTVRGPAPDKLGLDPEPTRLREWNLDQLHNHWRVFAEKCMSDSPPRKPFVPPTKVAAARLFGPPRLHHTIATGNILTKEEAIEYAMDTFGPRWHPLLKLALTERTTRTGLAGRAGRTGLSRWTGLGAWTAWGSRELTEVPRLVGEFMLAVIADADRL</sequence>
<dbReference type="InterPro" id="IPR002934">
    <property type="entry name" value="Polymerase_NTP_transf_dom"/>
</dbReference>
<evidence type="ECO:0000259" key="1">
    <source>
        <dbReference type="Pfam" id="PF01909"/>
    </source>
</evidence>
<dbReference type="EMBL" id="SLWS01000008">
    <property type="protein sequence ID" value="TCO54952.1"/>
    <property type="molecule type" value="Genomic_DNA"/>
</dbReference>
<organism evidence="2 3">
    <name type="scientific">Actinocrispum wychmicini</name>
    <dbReference type="NCBI Taxonomy" id="1213861"/>
    <lineage>
        <taxon>Bacteria</taxon>
        <taxon>Bacillati</taxon>
        <taxon>Actinomycetota</taxon>
        <taxon>Actinomycetes</taxon>
        <taxon>Pseudonocardiales</taxon>
        <taxon>Pseudonocardiaceae</taxon>
        <taxon>Actinocrispum</taxon>
    </lineage>
</organism>
<proteinExistence type="predicted"/>
<dbReference type="OrthoDB" id="4066793at2"/>
<evidence type="ECO:0000313" key="2">
    <source>
        <dbReference type="EMBL" id="TCO54952.1"/>
    </source>
</evidence>
<dbReference type="Pfam" id="PF01909">
    <property type="entry name" value="NTP_transf_2"/>
    <property type="match status" value="1"/>
</dbReference>